<dbReference type="GeneID" id="64626301"/>
<dbReference type="Proteomes" id="UP000807769">
    <property type="component" value="Unassembled WGS sequence"/>
</dbReference>
<protein>
    <submittedName>
        <fullName evidence="1">Uncharacterized protein</fullName>
    </submittedName>
</protein>
<evidence type="ECO:0000313" key="1">
    <source>
        <dbReference type="EMBL" id="KAG1825737.1"/>
    </source>
</evidence>
<dbReference type="AlphaFoldDB" id="A0A9P7EM14"/>
<organism evidence="1 2">
    <name type="scientific">Suillus subaureus</name>
    <dbReference type="NCBI Taxonomy" id="48587"/>
    <lineage>
        <taxon>Eukaryota</taxon>
        <taxon>Fungi</taxon>
        <taxon>Dikarya</taxon>
        <taxon>Basidiomycota</taxon>
        <taxon>Agaricomycotina</taxon>
        <taxon>Agaricomycetes</taxon>
        <taxon>Agaricomycetidae</taxon>
        <taxon>Boletales</taxon>
        <taxon>Suillineae</taxon>
        <taxon>Suillaceae</taxon>
        <taxon>Suillus</taxon>
    </lineage>
</organism>
<dbReference type="OrthoDB" id="3232941at2759"/>
<keyword evidence="2" id="KW-1185">Reference proteome</keyword>
<gene>
    <name evidence="1" type="ORF">BJ212DRAFT_1295109</name>
</gene>
<comment type="caution">
    <text evidence="1">The sequence shown here is derived from an EMBL/GenBank/DDBJ whole genome shotgun (WGS) entry which is preliminary data.</text>
</comment>
<sequence length="271" mass="30674">MIAGAVPDDVACTLHTITEFIFQAQNLFLYDKTLHLLTEALCEFHHYKVSIITAGGHRGKNGPLNHFQIPKLELMQHVVQSTRAMGAPYQWSSDITERCHITHVKQPYCMTDHKDFHVLKSQQASLIYKMSREANAMALHYPEATWISTVLPDEQYNFCLQWRSTQDSRVVSPAHTIQALPPSSLMPFGRGNTVLIAHKSGELLSPAASKRYAIVQVKSILQPITEAPYLNQPFLYVDFFNFSHSLINTFDSVHIVTPAPVTDMFLVHCRV</sequence>
<dbReference type="EMBL" id="JABBWG010000002">
    <property type="protein sequence ID" value="KAG1825737.1"/>
    <property type="molecule type" value="Genomic_DNA"/>
</dbReference>
<proteinExistence type="predicted"/>
<reference evidence="1" key="1">
    <citation type="journal article" date="2020" name="New Phytol.">
        <title>Comparative genomics reveals dynamic genome evolution in host specialist ectomycorrhizal fungi.</title>
        <authorList>
            <person name="Lofgren L.A."/>
            <person name="Nguyen N.H."/>
            <person name="Vilgalys R."/>
            <person name="Ruytinx J."/>
            <person name="Liao H.L."/>
            <person name="Branco S."/>
            <person name="Kuo A."/>
            <person name="LaButti K."/>
            <person name="Lipzen A."/>
            <person name="Andreopoulos W."/>
            <person name="Pangilinan J."/>
            <person name="Riley R."/>
            <person name="Hundley H."/>
            <person name="Na H."/>
            <person name="Barry K."/>
            <person name="Grigoriev I.V."/>
            <person name="Stajich J.E."/>
            <person name="Kennedy P.G."/>
        </authorList>
    </citation>
    <scope>NUCLEOTIDE SEQUENCE</scope>
    <source>
        <strain evidence="1">MN1</strain>
    </source>
</reference>
<accession>A0A9P7EM14</accession>
<evidence type="ECO:0000313" key="2">
    <source>
        <dbReference type="Proteomes" id="UP000807769"/>
    </source>
</evidence>
<name>A0A9P7EM14_9AGAM</name>
<dbReference type="RefSeq" id="XP_041198990.1">
    <property type="nucleotide sequence ID" value="XM_041332284.1"/>
</dbReference>